<keyword evidence="6" id="KW-1185">Reference proteome</keyword>
<dbReference type="Gene3D" id="2.40.420.20">
    <property type="match status" value="1"/>
</dbReference>
<evidence type="ECO:0000256" key="1">
    <source>
        <dbReference type="SAM" id="Coils"/>
    </source>
</evidence>
<evidence type="ECO:0000313" key="5">
    <source>
        <dbReference type="EMBL" id="AZT91340.1"/>
    </source>
</evidence>
<feature type="domain" description="Multidrug resistance protein MdtA-like barrel-sandwich hybrid" evidence="2">
    <location>
        <begin position="268"/>
        <end position="356"/>
    </location>
</feature>
<dbReference type="GO" id="GO:1990281">
    <property type="term" value="C:efflux pump complex"/>
    <property type="evidence" value="ECO:0007669"/>
    <property type="project" value="TreeGrafter"/>
</dbReference>
<name>A0A3T0D874_9FIRM</name>
<dbReference type="EMBL" id="CP034791">
    <property type="protein sequence ID" value="AZT91340.1"/>
    <property type="molecule type" value="Genomic_DNA"/>
</dbReference>
<dbReference type="Gene3D" id="2.40.30.170">
    <property type="match status" value="2"/>
</dbReference>
<evidence type="ECO:0000259" key="4">
    <source>
        <dbReference type="Pfam" id="PF26002"/>
    </source>
</evidence>
<dbReference type="InterPro" id="IPR058625">
    <property type="entry name" value="MdtA-like_BSH"/>
</dbReference>
<dbReference type="GO" id="GO:0015562">
    <property type="term" value="F:efflux transmembrane transporter activity"/>
    <property type="evidence" value="ECO:0007669"/>
    <property type="project" value="TreeGrafter"/>
</dbReference>
<reference evidence="5 6" key="1">
    <citation type="submission" date="2018-12" db="EMBL/GenBank/DDBJ databases">
        <title>Genome sequence from the cellulolytic species, Caldicellulosiruptor changbaiensis.</title>
        <authorList>
            <person name="Blumer-Schuette S.E."/>
            <person name="Mendoza C."/>
        </authorList>
    </citation>
    <scope>NUCLEOTIDE SEQUENCE [LARGE SCALE GENOMIC DNA]</scope>
    <source>
        <strain evidence="5 6">CBS-Z</strain>
    </source>
</reference>
<protein>
    <submittedName>
        <fullName evidence="5">HlyD family efflux transporter periplasmic adaptor subunit</fullName>
    </submittedName>
</protein>
<evidence type="ECO:0000259" key="2">
    <source>
        <dbReference type="Pfam" id="PF25917"/>
    </source>
</evidence>
<evidence type="ECO:0000259" key="3">
    <source>
        <dbReference type="Pfam" id="PF25919"/>
    </source>
</evidence>
<feature type="domain" description="CusB-like barrel-sandwich hybrid" evidence="3">
    <location>
        <begin position="73"/>
        <end position="164"/>
    </location>
</feature>
<dbReference type="InterPro" id="IPR058982">
    <property type="entry name" value="Beta-barrel_AprE"/>
</dbReference>
<dbReference type="InterPro" id="IPR058790">
    <property type="entry name" value="BSH_CusB"/>
</dbReference>
<dbReference type="KEGG" id="ccha:ELD05_12375"/>
<dbReference type="Pfam" id="PF25917">
    <property type="entry name" value="BSH_RND"/>
    <property type="match status" value="1"/>
</dbReference>
<dbReference type="PANTHER" id="PTHR30469:SF33">
    <property type="entry name" value="SLR1207 PROTEIN"/>
    <property type="match status" value="1"/>
</dbReference>
<feature type="domain" description="AprE-like beta-barrel" evidence="4">
    <location>
        <begin position="366"/>
        <end position="446"/>
    </location>
</feature>
<dbReference type="AlphaFoldDB" id="A0A3T0D874"/>
<dbReference type="PRINTS" id="PR01490">
    <property type="entry name" value="RTXTOXIND"/>
</dbReference>
<keyword evidence="1" id="KW-0175">Coiled coil</keyword>
<evidence type="ECO:0000313" key="6">
    <source>
        <dbReference type="Proteomes" id="UP000282930"/>
    </source>
</evidence>
<feature type="coiled-coil region" evidence="1">
    <location>
        <begin position="299"/>
        <end position="333"/>
    </location>
</feature>
<sequence>MQNTAKGLKNWQKAVIIVLLILVGFILTLVLTMPSGSKKDASSKPRTAKVQKISLKQTLLVSGIVQSSNTRNVISKVNGAIEKIFVKNGQYVKKGDLIAKIDDSQAVFKIESLKRQLLDLELQRESFQRQLQNFTLKSPQDGFVQNLAADEGLLVSQGMQIMTIVDDSRMKLSVQLPAWCYGKVKQGQKAEVVVSDLMDRVDGVVEGLGSRIYKNQDGVMVFDAKVVVSNKNGSLTEGMRASVSLKLSNGEKVTSLSEGILEVFSKKSIVSPVSGRIEKVFVKNGQKVKTGSLLLKFSTDEVEMQIKQLDLKIEDIKSQIKAAEDDLKNYEVLAPIDGKIADLNLQDGDVVTVGQMICSVYDPKHLVISAQVEELDILKIKPGQKVNIKLDAVGSTRNRPLEGYVAEISEKAQSDSNGSVSKFVVKIEFENNSNIKIGMHAEAEIILKSKENALVVPVEAVHKEDGKYYVYVYTQQKAKTSEKNKEQKTSQKTDEYGLDNSYYKDAEKRQVKLGMTTEKYVEILEGLIEGEEVVLPKFDTEKQGQSLFY</sequence>
<dbReference type="Proteomes" id="UP000282930">
    <property type="component" value="Chromosome"/>
</dbReference>
<feature type="coiled-coil region" evidence="1">
    <location>
        <begin position="110"/>
        <end position="137"/>
    </location>
</feature>
<gene>
    <name evidence="5" type="ORF">ELD05_12375</name>
</gene>
<dbReference type="RefSeq" id="WP_127352669.1">
    <property type="nucleotide sequence ID" value="NZ_CP034791.1"/>
</dbReference>
<accession>A0A3T0D874</accession>
<dbReference type="Pfam" id="PF26002">
    <property type="entry name" value="Beta-barrel_AprE"/>
    <property type="match status" value="1"/>
</dbReference>
<dbReference type="Pfam" id="PF25919">
    <property type="entry name" value="BSH_CusB"/>
    <property type="match status" value="1"/>
</dbReference>
<organism evidence="5 6">
    <name type="scientific">Caldicellulosiruptor changbaiensis</name>
    <dbReference type="NCBI Taxonomy" id="1222016"/>
    <lineage>
        <taxon>Bacteria</taxon>
        <taxon>Bacillati</taxon>
        <taxon>Bacillota</taxon>
        <taxon>Bacillota incertae sedis</taxon>
        <taxon>Caldicellulosiruptorales</taxon>
        <taxon>Caldicellulosiruptoraceae</taxon>
        <taxon>Caldicellulosiruptor</taxon>
    </lineage>
</organism>
<dbReference type="PANTHER" id="PTHR30469">
    <property type="entry name" value="MULTIDRUG RESISTANCE PROTEIN MDTA"/>
    <property type="match status" value="1"/>
</dbReference>
<dbReference type="SUPFAM" id="SSF111369">
    <property type="entry name" value="HlyD-like secretion proteins"/>
    <property type="match status" value="2"/>
</dbReference>
<proteinExistence type="predicted"/>
<dbReference type="Gene3D" id="2.40.50.100">
    <property type="match status" value="2"/>
</dbReference>